<organism evidence="5 6">
    <name type="scientific">Photobacterium chitinilyticum</name>
    <dbReference type="NCBI Taxonomy" id="2485123"/>
    <lineage>
        <taxon>Bacteria</taxon>
        <taxon>Pseudomonadati</taxon>
        <taxon>Pseudomonadota</taxon>
        <taxon>Gammaproteobacteria</taxon>
        <taxon>Vibrionales</taxon>
        <taxon>Vibrionaceae</taxon>
        <taxon>Photobacterium</taxon>
    </lineage>
</organism>
<dbReference type="InterPro" id="IPR026875">
    <property type="entry name" value="PHydrolase_assoc_dom"/>
</dbReference>
<feature type="domain" description="HD" evidence="4">
    <location>
        <begin position="63"/>
        <end position="256"/>
    </location>
</feature>
<dbReference type="PANTHER" id="PTHR11373">
    <property type="entry name" value="DEOXYNUCLEOSIDE TRIPHOSPHATE TRIPHOSPHOHYDROLASE"/>
    <property type="match status" value="1"/>
</dbReference>
<gene>
    <name evidence="5" type="ORF">EDI28_00995</name>
</gene>
<dbReference type="SUPFAM" id="SSF109604">
    <property type="entry name" value="HD-domain/PDEase-like"/>
    <property type="match status" value="1"/>
</dbReference>
<dbReference type="Proteomes" id="UP000287563">
    <property type="component" value="Unassembled WGS sequence"/>
</dbReference>
<dbReference type="AlphaFoldDB" id="A0A3S3R2H1"/>
<dbReference type="Pfam" id="PF13286">
    <property type="entry name" value="HD_assoc"/>
    <property type="match status" value="1"/>
</dbReference>
<dbReference type="InterPro" id="IPR006674">
    <property type="entry name" value="HD_domain"/>
</dbReference>
<comment type="similarity">
    <text evidence="2">Belongs to the dGTPase family. Type 2 subfamily.</text>
</comment>
<evidence type="ECO:0000256" key="1">
    <source>
        <dbReference type="ARBA" id="ARBA00022801"/>
    </source>
</evidence>
<comment type="caution">
    <text evidence="5">The sequence shown here is derived from an EMBL/GenBank/DDBJ whole genome shotgun (WGS) entry which is preliminary data.</text>
</comment>
<dbReference type="GO" id="GO:0008832">
    <property type="term" value="F:dGTPase activity"/>
    <property type="evidence" value="ECO:0007669"/>
    <property type="project" value="TreeGrafter"/>
</dbReference>
<proteinExistence type="inferred from homology"/>
<keyword evidence="1 2" id="KW-0378">Hydrolase</keyword>
<keyword evidence="6" id="KW-1185">Reference proteome</keyword>
<evidence type="ECO:0000256" key="3">
    <source>
        <dbReference type="SAM" id="MobiDB-lite"/>
    </source>
</evidence>
<dbReference type="SMART" id="SM00471">
    <property type="entry name" value="HDc"/>
    <property type="match status" value="1"/>
</dbReference>
<dbReference type="Gene3D" id="1.10.3210.10">
    <property type="entry name" value="Hypothetical protein af1432"/>
    <property type="match status" value="1"/>
</dbReference>
<dbReference type="NCBIfam" id="NF041026">
    <property type="entry name" value="antiphage_dGTPase"/>
    <property type="match status" value="1"/>
</dbReference>
<dbReference type="GO" id="GO:0006203">
    <property type="term" value="P:dGTP catabolic process"/>
    <property type="evidence" value="ECO:0007669"/>
    <property type="project" value="TreeGrafter"/>
</dbReference>
<protein>
    <recommendedName>
        <fullName evidence="2">Deoxyguanosinetriphosphate triphosphohydrolase-like protein</fullName>
    </recommendedName>
</protein>
<dbReference type="HAMAP" id="MF_01212">
    <property type="entry name" value="dGTPase_type2"/>
    <property type="match status" value="1"/>
</dbReference>
<accession>A0A3S3R2H1</accession>
<dbReference type="InterPro" id="IPR023023">
    <property type="entry name" value="dNTPase_2"/>
</dbReference>
<dbReference type="PROSITE" id="PS51831">
    <property type="entry name" value="HD"/>
    <property type="match status" value="1"/>
</dbReference>
<dbReference type="RefSeq" id="WP_128781976.1">
    <property type="nucleotide sequence ID" value="NZ_JAKJSG010000044.1"/>
</dbReference>
<dbReference type="InterPro" id="IPR003607">
    <property type="entry name" value="HD/PDEase_dom"/>
</dbReference>
<feature type="compositionally biased region" description="Basic and acidic residues" evidence="3">
    <location>
        <begin position="10"/>
        <end position="28"/>
    </location>
</feature>
<dbReference type="InterPro" id="IPR050135">
    <property type="entry name" value="dGTPase-like"/>
</dbReference>
<sequence length="452" mass="51340">MTQFILNPDWESRKSNEQKMRRNDHRSAYQRDRARILHSAAFRRLQAKTQVHGAGHHDFYRTRLTHSLEASQIGTGIVAQLKIKQPTFRDLLPSTSLMESLCLAHDIGHPPFGHGGEVALNYMMREHGGFEGNAQTFRIVTLIEPYTEHFGMNLSRRTLLGLLKYPALISTTRATEQPADVSNFRHLKAKDWHPAKGIYNDDTDTFSWVLDLLSSHDTALFSQMRHQRTNPTEHLKTRFKSLDCSIMELADDIAYGVHDLEDAIVMGIVTRDQWHEAVACKLADCGEPWLEARIGKLSEQLFGTHHQRKDAIGAMVNALLTSIHIAPAIQSSFDEPLLQWNAFLSESMERALEVLKQFVSDYVVRKPEIQLVEYKGQQLVMELFEAFAADPERLLPANTRERWLQATNNGENAHRIIADYISGMTDGFAQRLYSTLFQPTTAVGVGHEGHGF</sequence>
<evidence type="ECO:0000313" key="5">
    <source>
        <dbReference type="EMBL" id="RWX56655.1"/>
    </source>
</evidence>
<feature type="region of interest" description="Disordered" evidence="3">
    <location>
        <begin position="8"/>
        <end position="28"/>
    </location>
</feature>
<dbReference type="NCBIfam" id="NF003701">
    <property type="entry name" value="PRK05318.1"/>
    <property type="match status" value="1"/>
</dbReference>
<name>A0A3S3R2H1_9GAMM</name>
<dbReference type="InterPro" id="IPR006261">
    <property type="entry name" value="dGTPase"/>
</dbReference>
<evidence type="ECO:0000313" key="6">
    <source>
        <dbReference type="Proteomes" id="UP000287563"/>
    </source>
</evidence>
<dbReference type="PANTHER" id="PTHR11373:SF40">
    <property type="entry name" value="DEOXYGUANOSINETRIPHOSPHATE TRIPHOSPHOHYDROLASE-LIKE PROTEIN 2"/>
    <property type="match status" value="1"/>
</dbReference>
<evidence type="ECO:0000256" key="2">
    <source>
        <dbReference type="HAMAP-Rule" id="MF_01212"/>
    </source>
</evidence>
<dbReference type="NCBIfam" id="TIGR01353">
    <property type="entry name" value="dGTP_triPase"/>
    <property type="match status" value="1"/>
</dbReference>
<dbReference type="OrthoDB" id="9803619at2"/>
<dbReference type="EMBL" id="RJLM01000001">
    <property type="protein sequence ID" value="RWX56655.1"/>
    <property type="molecule type" value="Genomic_DNA"/>
</dbReference>
<evidence type="ECO:0000259" key="4">
    <source>
        <dbReference type="PROSITE" id="PS51831"/>
    </source>
</evidence>
<reference evidence="5 6" key="1">
    <citation type="submission" date="2018-11" db="EMBL/GenBank/DDBJ databases">
        <title>Photobacterium sp. BEI247 sp. nov., a marine bacterium isolated from Yongle Blue Hole in the South China Sea.</title>
        <authorList>
            <person name="Wang X."/>
        </authorList>
    </citation>
    <scope>NUCLEOTIDE SEQUENCE [LARGE SCALE GENOMIC DNA]</scope>
    <source>
        <strain evidence="6">BEI247</strain>
    </source>
</reference>